<keyword evidence="3" id="KW-1185">Reference proteome</keyword>
<dbReference type="STRING" id="1227455.C449_15948"/>
<dbReference type="EMBL" id="AOMD01000033">
    <property type="protein sequence ID" value="EMA42650.1"/>
    <property type="molecule type" value="Genomic_DNA"/>
</dbReference>
<sequence length="124" mass="13090">MSTDALAADEPSGTTEASTDDKRVLDLDDVEPASVPGATVIFAPAYDRTDDGAALEYDGDVPIAAVGVYSGRDAREALAEHYDPANIDRAFRVGEWMVREKPQRATAAVSCVESALATDGGEDR</sequence>
<proteinExistence type="predicted"/>
<dbReference type="PATRIC" id="fig|1227455.4.peg.3241"/>
<dbReference type="RefSeq" id="WP_006079043.1">
    <property type="nucleotide sequence ID" value="NZ_AOMD01000033.1"/>
</dbReference>
<dbReference type="Proteomes" id="UP000011669">
    <property type="component" value="Unassembled WGS sequence"/>
</dbReference>
<protein>
    <submittedName>
        <fullName evidence="2">Uncharacterized protein</fullName>
    </submittedName>
</protein>
<evidence type="ECO:0000313" key="3">
    <source>
        <dbReference type="Proteomes" id="UP000011669"/>
    </source>
</evidence>
<organism evidence="2 3">
    <name type="scientific">Halococcus saccharolyticus DSM 5350</name>
    <dbReference type="NCBI Taxonomy" id="1227455"/>
    <lineage>
        <taxon>Archaea</taxon>
        <taxon>Methanobacteriati</taxon>
        <taxon>Methanobacteriota</taxon>
        <taxon>Stenosarchaea group</taxon>
        <taxon>Halobacteria</taxon>
        <taxon>Halobacteriales</taxon>
        <taxon>Halococcaceae</taxon>
        <taxon>Halococcus</taxon>
    </lineage>
</organism>
<evidence type="ECO:0000313" key="2">
    <source>
        <dbReference type="EMBL" id="EMA42650.1"/>
    </source>
</evidence>
<gene>
    <name evidence="2" type="ORF">C449_15948</name>
</gene>
<comment type="caution">
    <text evidence="2">The sequence shown here is derived from an EMBL/GenBank/DDBJ whole genome shotgun (WGS) entry which is preliminary data.</text>
</comment>
<accession>M0ME16</accession>
<feature type="region of interest" description="Disordered" evidence="1">
    <location>
        <begin position="1"/>
        <end position="25"/>
    </location>
</feature>
<name>M0ME16_9EURY</name>
<dbReference type="AlphaFoldDB" id="M0ME16"/>
<dbReference type="InParanoid" id="M0ME16"/>
<reference evidence="2 3" key="1">
    <citation type="journal article" date="2014" name="PLoS Genet.">
        <title>Phylogenetically driven sequencing of extremely halophilic archaea reveals strategies for static and dynamic osmo-response.</title>
        <authorList>
            <person name="Becker E.A."/>
            <person name="Seitzer P.M."/>
            <person name="Tritt A."/>
            <person name="Larsen D."/>
            <person name="Krusor M."/>
            <person name="Yao A.I."/>
            <person name="Wu D."/>
            <person name="Madern D."/>
            <person name="Eisen J.A."/>
            <person name="Darling A.E."/>
            <person name="Facciotti M.T."/>
        </authorList>
    </citation>
    <scope>NUCLEOTIDE SEQUENCE [LARGE SCALE GENOMIC DNA]</scope>
    <source>
        <strain evidence="2 3">DSM 5350</strain>
    </source>
</reference>
<evidence type="ECO:0000256" key="1">
    <source>
        <dbReference type="SAM" id="MobiDB-lite"/>
    </source>
</evidence>